<dbReference type="GO" id="GO:0008270">
    <property type="term" value="F:zinc ion binding"/>
    <property type="evidence" value="ECO:0007669"/>
    <property type="project" value="UniProtKB-KW"/>
</dbReference>
<evidence type="ECO:0000256" key="3">
    <source>
        <dbReference type="ARBA" id="ARBA00022833"/>
    </source>
</evidence>
<accession>A0ABD1Z5Q2</accession>
<evidence type="ECO:0000256" key="1">
    <source>
        <dbReference type="ARBA" id="ARBA00022723"/>
    </source>
</evidence>
<dbReference type="PANTHER" id="PTHR15315">
    <property type="entry name" value="RING FINGER PROTEIN 41, 151"/>
    <property type="match status" value="1"/>
</dbReference>
<dbReference type="Proteomes" id="UP001605036">
    <property type="component" value="Unassembled WGS sequence"/>
</dbReference>
<comment type="caution">
    <text evidence="6">The sequence shown here is derived from an EMBL/GenBank/DDBJ whole genome shotgun (WGS) entry which is preliminary data.</text>
</comment>
<dbReference type="PROSITE" id="PS50089">
    <property type="entry name" value="ZF_RING_2"/>
    <property type="match status" value="1"/>
</dbReference>
<evidence type="ECO:0000256" key="4">
    <source>
        <dbReference type="PROSITE-ProRule" id="PRU00175"/>
    </source>
</evidence>
<dbReference type="Gene3D" id="3.30.40.10">
    <property type="entry name" value="Zinc/RING finger domain, C3HC4 (zinc finger)"/>
    <property type="match status" value="1"/>
</dbReference>
<gene>
    <name evidence="6" type="ORF">R1flu_010645</name>
</gene>
<keyword evidence="3" id="KW-0862">Zinc</keyword>
<keyword evidence="7" id="KW-1185">Reference proteome</keyword>
<evidence type="ECO:0000313" key="7">
    <source>
        <dbReference type="Proteomes" id="UP001605036"/>
    </source>
</evidence>
<evidence type="ECO:0000256" key="2">
    <source>
        <dbReference type="ARBA" id="ARBA00022771"/>
    </source>
</evidence>
<organism evidence="6 7">
    <name type="scientific">Riccia fluitans</name>
    <dbReference type="NCBI Taxonomy" id="41844"/>
    <lineage>
        <taxon>Eukaryota</taxon>
        <taxon>Viridiplantae</taxon>
        <taxon>Streptophyta</taxon>
        <taxon>Embryophyta</taxon>
        <taxon>Marchantiophyta</taxon>
        <taxon>Marchantiopsida</taxon>
        <taxon>Marchantiidae</taxon>
        <taxon>Marchantiales</taxon>
        <taxon>Ricciaceae</taxon>
        <taxon>Riccia</taxon>
    </lineage>
</organism>
<dbReference type="InterPro" id="IPR013083">
    <property type="entry name" value="Znf_RING/FYVE/PHD"/>
</dbReference>
<reference evidence="6 7" key="1">
    <citation type="submission" date="2024-09" db="EMBL/GenBank/DDBJ databases">
        <title>Chromosome-scale assembly of Riccia fluitans.</title>
        <authorList>
            <person name="Paukszto L."/>
            <person name="Sawicki J."/>
            <person name="Karawczyk K."/>
            <person name="Piernik-Szablinska J."/>
            <person name="Szczecinska M."/>
            <person name="Mazdziarz M."/>
        </authorList>
    </citation>
    <scope>NUCLEOTIDE SEQUENCE [LARGE SCALE GENOMIC DNA]</scope>
    <source>
        <strain evidence="6">Rf_01</strain>
        <tissue evidence="6">Aerial parts of the thallus</tissue>
    </source>
</reference>
<sequence>MSGCPFARLSVKDAERPAEKVVNSEVRSKQNDSEAVEKARLDEEADALGGKCPYGYDSGSFKIGPLSCVICRALLYNTCRCVPCEHIFCRECITKYQDCVICGADIQRVKADDELQTMVDRFIEGHARIKRSVKTDGEAADVESPRSNMVSYEDVSLARGSFLIQHAMRAFQAQNFVSAKSRLTLCAQDTREELSRSGMTVDVCSQLGAVLGMLGDCCRAMGDADGAMSHYEESVEMLSQLSQKDDEVVHALSVSLNKLGDLKYYAQDLAAAHQYYLRALKLRQNAADLSKLSSQVLDVAVSLAKVADVNRAMGSEDAGREGFQKAIKLLEGFSSQNGEDSAALEKKRLSILEFLHQQLAVSGP</sequence>
<dbReference type="GO" id="GO:0005737">
    <property type="term" value="C:cytoplasm"/>
    <property type="evidence" value="ECO:0007669"/>
    <property type="project" value="UniProtKB-ARBA"/>
</dbReference>
<keyword evidence="1" id="KW-0479">Metal-binding</keyword>
<dbReference type="InterPro" id="IPR001841">
    <property type="entry name" value="Znf_RING"/>
</dbReference>
<proteinExistence type="predicted"/>
<dbReference type="PROSITE" id="PS00518">
    <property type="entry name" value="ZF_RING_1"/>
    <property type="match status" value="1"/>
</dbReference>
<dbReference type="EMBL" id="JBHFFA010000002">
    <property type="protein sequence ID" value="KAL2643058.1"/>
    <property type="molecule type" value="Genomic_DNA"/>
</dbReference>
<dbReference type="InterPro" id="IPR011990">
    <property type="entry name" value="TPR-like_helical_dom_sf"/>
</dbReference>
<dbReference type="SUPFAM" id="SSF48452">
    <property type="entry name" value="TPR-like"/>
    <property type="match status" value="1"/>
</dbReference>
<feature type="domain" description="RING-type" evidence="5">
    <location>
        <begin position="68"/>
        <end position="102"/>
    </location>
</feature>
<evidence type="ECO:0000313" key="6">
    <source>
        <dbReference type="EMBL" id="KAL2643058.1"/>
    </source>
</evidence>
<dbReference type="AlphaFoldDB" id="A0ABD1Z5Q2"/>
<dbReference type="PANTHER" id="PTHR15315:SF89">
    <property type="entry name" value="OS01G0104100 PROTEIN"/>
    <property type="match status" value="1"/>
</dbReference>
<evidence type="ECO:0000259" key="5">
    <source>
        <dbReference type="PROSITE" id="PS50089"/>
    </source>
</evidence>
<keyword evidence="2 4" id="KW-0863">Zinc-finger</keyword>
<name>A0ABD1Z5Q2_9MARC</name>
<dbReference type="InterPro" id="IPR017907">
    <property type="entry name" value="Znf_RING_CS"/>
</dbReference>
<dbReference type="Gene3D" id="1.25.40.10">
    <property type="entry name" value="Tetratricopeptide repeat domain"/>
    <property type="match status" value="1"/>
</dbReference>
<protein>
    <recommendedName>
        <fullName evidence="5">RING-type domain-containing protein</fullName>
    </recommendedName>
</protein>
<dbReference type="Pfam" id="PF13424">
    <property type="entry name" value="TPR_12"/>
    <property type="match status" value="1"/>
</dbReference>
<dbReference type="SUPFAM" id="SSF57850">
    <property type="entry name" value="RING/U-box"/>
    <property type="match status" value="1"/>
</dbReference>